<dbReference type="Pfam" id="PF01370">
    <property type="entry name" value="Epimerase"/>
    <property type="match status" value="1"/>
</dbReference>
<proteinExistence type="predicted"/>
<dbReference type="PANTHER" id="PTHR43245:SF13">
    <property type="entry name" value="UDP-D-APIOSE_UDP-D-XYLOSE SYNTHASE 2"/>
    <property type="match status" value="1"/>
</dbReference>
<dbReference type="EMBL" id="U70376">
    <property type="protein sequence ID" value="AAD45554.1"/>
    <property type="molecule type" value="Genomic_DNA"/>
</dbReference>
<dbReference type="InterPro" id="IPR050177">
    <property type="entry name" value="Lipid_A_modif_metabolic_enz"/>
</dbReference>
<dbReference type="PANTHER" id="PTHR43245">
    <property type="entry name" value="BIFUNCTIONAL POLYMYXIN RESISTANCE PROTEIN ARNA"/>
    <property type="match status" value="1"/>
</dbReference>
<organism evidence="2">
    <name type="scientific">Streptomyces netropsis</name>
    <name type="common">Streptoverticillium netropsis</name>
    <dbReference type="NCBI Taxonomy" id="55404"/>
    <lineage>
        <taxon>Bacteria</taxon>
        <taxon>Bacillati</taxon>
        <taxon>Actinomycetota</taxon>
        <taxon>Actinomycetes</taxon>
        <taxon>Kitasatosporales</taxon>
        <taxon>Streptomycetaceae</taxon>
        <taxon>Streptomyces</taxon>
    </lineage>
</organism>
<protein>
    <submittedName>
        <fullName evidence="2">SpcI</fullName>
    </submittedName>
</protein>
<feature type="domain" description="NAD-dependent epimerase/dehydratase" evidence="1">
    <location>
        <begin position="19"/>
        <end position="235"/>
    </location>
</feature>
<dbReference type="InterPro" id="IPR036291">
    <property type="entry name" value="NAD(P)-bd_dom_sf"/>
</dbReference>
<dbReference type="AlphaFoldDB" id="Q9S1L1"/>
<reference evidence="2" key="1">
    <citation type="submission" date="1999-07" db="EMBL/GenBank/DDBJ databases">
        <title>The spectinomycin biosynthesis gene cluster of Streptomyces flavopersicus.</title>
        <authorList>
            <person name="Stumpp T.V.M."/>
            <person name="Lyutzkanova D."/>
            <person name="Altenbuchner J."/>
        </authorList>
    </citation>
    <scope>NUCLEOTIDE SEQUENCE</scope>
    <source>
        <strain evidence="2">NRRL 2820</strain>
    </source>
</reference>
<dbReference type="RefSeq" id="WP_338930368.1">
    <property type="nucleotide sequence ID" value="NZ_CP147867.1"/>
</dbReference>
<dbReference type="SUPFAM" id="SSF51735">
    <property type="entry name" value="NAD(P)-binding Rossmann-fold domains"/>
    <property type="match status" value="1"/>
</dbReference>
<gene>
    <name evidence="2" type="primary">spcI</name>
</gene>
<dbReference type="InterPro" id="IPR001509">
    <property type="entry name" value="Epimerase_deHydtase"/>
</dbReference>
<accession>Q9S1L1</accession>
<evidence type="ECO:0000259" key="1">
    <source>
        <dbReference type="Pfam" id="PF01370"/>
    </source>
</evidence>
<name>Q9S1L1_STRNE</name>
<dbReference type="Gene3D" id="3.40.50.720">
    <property type="entry name" value="NAD(P)-binding Rossmann-like Domain"/>
    <property type="match status" value="1"/>
</dbReference>
<sequence>MVQMKAPGTGFSRKAGTAVVVGASGFIGSRLCRALESIGIRTIGFSREKPFAPFGSVRKELLRADTIYYVAGSSTPALAEERPELVKADHWNLQMLLWSLIKVTHRPLVVLASSGGTVYAPDAPQPFHETAPTRPSSAYGAAKLAQERALTAADWTVPVILRFSNLYGAGQRPRRGYGVIAHWAKAVHEGRPVTLIGSSSRDYLHIDDAVEALLAVHRHVASLRAARTPITLNIGSGIPVSLDELHRSFEVAAGHSIPVERRPARSFDRTDVCLDVTAAAELLGWAPRVPLREGLAQTLAAFARRQWPIQSP</sequence>
<evidence type="ECO:0000313" key="2">
    <source>
        <dbReference type="EMBL" id="AAD45554.1"/>
    </source>
</evidence>